<dbReference type="EMBL" id="CAJVPV010001966">
    <property type="protein sequence ID" value="CAG8513917.1"/>
    <property type="molecule type" value="Genomic_DNA"/>
</dbReference>
<organism evidence="1 2">
    <name type="scientific">Acaulospora morrowiae</name>
    <dbReference type="NCBI Taxonomy" id="94023"/>
    <lineage>
        <taxon>Eukaryota</taxon>
        <taxon>Fungi</taxon>
        <taxon>Fungi incertae sedis</taxon>
        <taxon>Mucoromycota</taxon>
        <taxon>Glomeromycotina</taxon>
        <taxon>Glomeromycetes</taxon>
        <taxon>Diversisporales</taxon>
        <taxon>Acaulosporaceae</taxon>
        <taxon>Acaulospora</taxon>
    </lineage>
</organism>
<keyword evidence="2" id="KW-1185">Reference proteome</keyword>
<accession>A0A9N9F700</accession>
<evidence type="ECO:0000313" key="1">
    <source>
        <dbReference type="EMBL" id="CAG8513917.1"/>
    </source>
</evidence>
<name>A0A9N9F700_9GLOM</name>
<sequence length="41" mass="4404">LTLMMSASMVEGVVDLFVVALSTSSVQNVEFVGREELVNSD</sequence>
<proteinExistence type="predicted"/>
<feature type="non-terminal residue" evidence="1">
    <location>
        <position position="1"/>
    </location>
</feature>
<gene>
    <name evidence="1" type="ORF">AMORRO_LOCUS3866</name>
</gene>
<dbReference type="Proteomes" id="UP000789342">
    <property type="component" value="Unassembled WGS sequence"/>
</dbReference>
<dbReference type="AlphaFoldDB" id="A0A9N9F700"/>
<evidence type="ECO:0000313" key="2">
    <source>
        <dbReference type="Proteomes" id="UP000789342"/>
    </source>
</evidence>
<protein>
    <submittedName>
        <fullName evidence="1">8216_t:CDS:1</fullName>
    </submittedName>
</protein>
<reference evidence="1" key="1">
    <citation type="submission" date="2021-06" db="EMBL/GenBank/DDBJ databases">
        <authorList>
            <person name="Kallberg Y."/>
            <person name="Tangrot J."/>
            <person name="Rosling A."/>
        </authorList>
    </citation>
    <scope>NUCLEOTIDE SEQUENCE</scope>
    <source>
        <strain evidence="1">CL551</strain>
    </source>
</reference>
<comment type="caution">
    <text evidence="1">The sequence shown here is derived from an EMBL/GenBank/DDBJ whole genome shotgun (WGS) entry which is preliminary data.</text>
</comment>